<dbReference type="Pfam" id="PF01329">
    <property type="entry name" value="Pterin_4a"/>
    <property type="match status" value="1"/>
</dbReference>
<proteinExistence type="inferred from homology"/>
<accession>A0ABV9H7X9</accession>
<keyword evidence="3 4" id="KW-0456">Lyase</keyword>
<dbReference type="InterPro" id="IPR036428">
    <property type="entry name" value="PCD_sf"/>
</dbReference>
<dbReference type="PANTHER" id="PTHR12599:SF0">
    <property type="entry name" value="PTERIN-4-ALPHA-CARBINOLAMINE DEHYDRATASE"/>
    <property type="match status" value="1"/>
</dbReference>
<dbReference type="SUPFAM" id="SSF55248">
    <property type="entry name" value="PCD-like"/>
    <property type="match status" value="1"/>
</dbReference>
<dbReference type="EMBL" id="JBHSEL010000125">
    <property type="protein sequence ID" value="MFC4626363.1"/>
    <property type="molecule type" value="Genomic_DNA"/>
</dbReference>
<dbReference type="InterPro" id="IPR001533">
    <property type="entry name" value="Pterin_deHydtase"/>
</dbReference>
<dbReference type="Proteomes" id="UP001596042">
    <property type="component" value="Unassembled WGS sequence"/>
</dbReference>
<comment type="similarity">
    <text evidence="2 4">Belongs to the pterin-4-alpha-carbinolamine dehydratase family.</text>
</comment>
<name>A0ABV9H7X9_9HYPH</name>
<evidence type="ECO:0000313" key="6">
    <source>
        <dbReference type="Proteomes" id="UP001596042"/>
    </source>
</evidence>
<protein>
    <recommendedName>
        <fullName evidence="4">Putative pterin-4-alpha-carbinolamine dehydratase</fullName>
        <shortName evidence="4">PHS</shortName>
        <ecNumber evidence="4">4.2.1.96</ecNumber>
    </recommendedName>
    <alternativeName>
        <fullName evidence="4">4-alpha-hydroxy-tetrahydropterin dehydratase</fullName>
    </alternativeName>
    <alternativeName>
        <fullName evidence="4">Pterin carbinolamine dehydratase</fullName>
        <shortName evidence="4">PCD</shortName>
    </alternativeName>
</protein>
<evidence type="ECO:0000256" key="1">
    <source>
        <dbReference type="ARBA" id="ARBA00001554"/>
    </source>
</evidence>
<comment type="catalytic activity">
    <reaction evidence="1 4">
        <text>(4aS,6R)-4a-hydroxy-L-erythro-5,6,7,8-tetrahydrobiopterin = (6R)-L-erythro-6,7-dihydrobiopterin + H2O</text>
        <dbReference type="Rhea" id="RHEA:11920"/>
        <dbReference type="ChEBI" id="CHEBI:15377"/>
        <dbReference type="ChEBI" id="CHEBI:15642"/>
        <dbReference type="ChEBI" id="CHEBI:43120"/>
        <dbReference type="EC" id="4.2.1.96"/>
    </reaction>
</comment>
<evidence type="ECO:0000256" key="2">
    <source>
        <dbReference type="ARBA" id="ARBA00006472"/>
    </source>
</evidence>
<dbReference type="EC" id="4.2.1.96" evidence="4"/>
<sequence length="96" mass="10996">MADNKLAAEKIDEALAALDGWARMEGREAIHKSFRFRDFNAAFGFMAKVALYAEKHDHHPEWFNVYNRVDVTLATHSAHGITMRDIEMAQFMNALI</sequence>
<gene>
    <name evidence="5" type="ORF">ACFO1V_14315</name>
</gene>
<keyword evidence="6" id="KW-1185">Reference proteome</keyword>
<evidence type="ECO:0000256" key="4">
    <source>
        <dbReference type="HAMAP-Rule" id="MF_00434"/>
    </source>
</evidence>
<evidence type="ECO:0000256" key="3">
    <source>
        <dbReference type="ARBA" id="ARBA00023239"/>
    </source>
</evidence>
<comment type="caution">
    <text evidence="5">The sequence shown here is derived from an EMBL/GenBank/DDBJ whole genome shotgun (WGS) entry which is preliminary data.</text>
</comment>
<dbReference type="NCBIfam" id="NF002017">
    <property type="entry name" value="PRK00823.1-2"/>
    <property type="match status" value="1"/>
</dbReference>
<dbReference type="CDD" id="cd00914">
    <property type="entry name" value="PCD_DCoH_subfamily_b"/>
    <property type="match status" value="1"/>
</dbReference>
<dbReference type="RefSeq" id="WP_374830997.1">
    <property type="nucleotide sequence ID" value="NZ_JBHEEZ010000006.1"/>
</dbReference>
<dbReference type="GO" id="GO:0008124">
    <property type="term" value="F:4-alpha-hydroxytetrahydrobiopterin dehydratase activity"/>
    <property type="evidence" value="ECO:0007669"/>
    <property type="project" value="UniProtKB-EC"/>
</dbReference>
<dbReference type="PANTHER" id="PTHR12599">
    <property type="entry name" value="PTERIN-4-ALPHA-CARBINOLAMINE DEHYDRATASE"/>
    <property type="match status" value="1"/>
</dbReference>
<evidence type="ECO:0000313" key="5">
    <source>
        <dbReference type="EMBL" id="MFC4626363.1"/>
    </source>
</evidence>
<organism evidence="5 6">
    <name type="scientific">Daeguia caeni</name>
    <dbReference type="NCBI Taxonomy" id="439612"/>
    <lineage>
        <taxon>Bacteria</taxon>
        <taxon>Pseudomonadati</taxon>
        <taxon>Pseudomonadota</taxon>
        <taxon>Alphaproteobacteria</taxon>
        <taxon>Hyphomicrobiales</taxon>
        <taxon>Brucellaceae</taxon>
        <taxon>Daeguia</taxon>
    </lineage>
</organism>
<dbReference type="NCBIfam" id="NF002018">
    <property type="entry name" value="PRK00823.1-3"/>
    <property type="match status" value="1"/>
</dbReference>
<reference evidence="6" key="1">
    <citation type="journal article" date="2019" name="Int. J. Syst. Evol. Microbiol.">
        <title>The Global Catalogue of Microorganisms (GCM) 10K type strain sequencing project: providing services to taxonomists for standard genome sequencing and annotation.</title>
        <authorList>
            <consortium name="The Broad Institute Genomics Platform"/>
            <consortium name="The Broad Institute Genome Sequencing Center for Infectious Disease"/>
            <person name="Wu L."/>
            <person name="Ma J."/>
        </authorList>
    </citation>
    <scope>NUCLEOTIDE SEQUENCE [LARGE SCALE GENOMIC DNA]</scope>
    <source>
        <strain evidence="6">CGMCC 1.15731</strain>
    </source>
</reference>
<dbReference type="HAMAP" id="MF_00434">
    <property type="entry name" value="Pterin_4_alpha"/>
    <property type="match status" value="1"/>
</dbReference>
<dbReference type="Gene3D" id="3.30.1360.20">
    <property type="entry name" value="Transcriptional coactivator/pterin dehydratase"/>
    <property type="match status" value="1"/>
</dbReference>